<feature type="transmembrane region" description="Helical" evidence="1">
    <location>
        <begin position="47"/>
        <end position="65"/>
    </location>
</feature>
<keyword evidence="3" id="KW-1185">Reference proteome</keyword>
<gene>
    <name evidence="2" type="ORF">C9I28_17850</name>
</gene>
<dbReference type="EMBL" id="CP028324">
    <property type="protein sequence ID" value="AVR97299.1"/>
    <property type="molecule type" value="Genomic_DNA"/>
</dbReference>
<proteinExistence type="predicted"/>
<feature type="transmembrane region" description="Helical" evidence="1">
    <location>
        <begin position="12"/>
        <end position="41"/>
    </location>
</feature>
<dbReference type="AlphaFoldDB" id="A0A2R4CCG4"/>
<reference evidence="2 3" key="1">
    <citation type="submission" date="2018-03" db="EMBL/GenBank/DDBJ databases">
        <title>Massilia armeniaca sp. nov., isolated from desert soil.</title>
        <authorList>
            <person name="Huang H."/>
            <person name="Ren M."/>
        </authorList>
    </citation>
    <scope>NUCLEOTIDE SEQUENCE [LARGE SCALE GENOMIC DNA]</scope>
    <source>
        <strain evidence="2 3">ZMN-3</strain>
    </source>
</reference>
<protein>
    <submittedName>
        <fullName evidence="2">Uncharacterized protein</fullName>
    </submittedName>
</protein>
<keyword evidence="1" id="KW-1133">Transmembrane helix</keyword>
<name>A0A2R4CCG4_9BURK</name>
<dbReference type="RefSeq" id="WP_107142644.1">
    <property type="nucleotide sequence ID" value="NZ_CP028324.1"/>
</dbReference>
<dbReference type="KEGG" id="masz:C9I28_17850"/>
<feature type="transmembrane region" description="Helical" evidence="1">
    <location>
        <begin position="77"/>
        <end position="94"/>
    </location>
</feature>
<sequence>MSRNDPMSRAAFSARVFSLYVMAVGAALVLVPNLLLGLFGIAPTGEIWIRVAGLIAFNLGIYVWVAAHHRPFLQASVYTRSLVFVVLTGFAVTGMGEPMLALFGVLDLAGAIWTLLALRADAQAAATGAAVGVAR</sequence>
<keyword evidence="1" id="KW-0812">Transmembrane</keyword>
<accession>A0A2R4CCG4</accession>
<keyword evidence="1" id="KW-0472">Membrane</keyword>
<organism evidence="2 3">
    <name type="scientific">Pseudoduganella armeniaca</name>
    <dbReference type="NCBI Taxonomy" id="2072590"/>
    <lineage>
        <taxon>Bacteria</taxon>
        <taxon>Pseudomonadati</taxon>
        <taxon>Pseudomonadota</taxon>
        <taxon>Betaproteobacteria</taxon>
        <taxon>Burkholderiales</taxon>
        <taxon>Oxalobacteraceae</taxon>
        <taxon>Telluria group</taxon>
        <taxon>Pseudoduganella</taxon>
    </lineage>
</organism>
<evidence type="ECO:0000313" key="2">
    <source>
        <dbReference type="EMBL" id="AVR97299.1"/>
    </source>
</evidence>
<dbReference type="Proteomes" id="UP000240505">
    <property type="component" value="Chromosome"/>
</dbReference>
<evidence type="ECO:0000313" key="3">
    <source>
        <dbReference type="Proteomes" id="UP000240505"/>
    </source>
</evidence>
<evidence type="ECO:0000256" key="1">
    <source>
        <dbReference type="SAM" id="Phobius"/>
    </source>
</evidence>
<dbReference type="OrthoDB" id="7271910at2"/>